<evidence type="ECO:0000256" key="2">
    <source>
        <dbReference type="ARBA" id="ARBA00004245"/>
    </source>
</evidence>
<comment type="similarity">
    <text evidence="4">Belongs to the ARPC2 family.</text>
</comment>
<dbReference type="PANTHER" id="PTHR11660">
    <property type="entry name" value="SOLUTE CARRIER FAMILY 40 MEMBER"/>
    <property type="match status" value="1"/>
</dbReference>
<evidence type="ECO:0000256" key="4">
    <source>
        <dbReference type="ARBA" id="ARBA00007192"/>
    </source>
</evidence>
<feature type="region of interest" description="Disordered" evidence="12">
    <location>
        <begin position="260"/>
        <end position="291"/>
    </location>
</feature>
<feature type="region of interest" description="Disordered" evidence="12">
    <location>
        <begin position="1"/>
        <end position="29"/>
    </location>
</feature>
<feature type="compositionally biased region" description="Basic and acidic residues" evidence="12">
    <location>
        <begin position="1"/>
        <end position="19"/>
    </location>
</feature>
<feature type="transmembrane region" description="Helical" evidence="13">
    <location>
        <begin position="338"/>
        <end position="360"/>
    </location>
</feature>
<sequence>MEEGHSQESLIESRERSESSEGVNPTVRVDGPPGGAKCCRLSPQALVCISHAFSAWGDRMWHFAIGLYLVELTPGSLRLTAIYQLVSTLSIIIFGPLVGDWVDANPRLKVARVSLIIQNVAVIICGILLLIMLMVEPPCPQPHLPSYFRVLEALVIIIGSIADLSSVGTKIAVEKDWVVVLAGSDKKLLAHTNAILRRIDLCCKILAPILVGLIMTFISKITGVIFLAGWNVLSVFLEYYLLWKVFQSVKGLSQKVLSKRQDEDSENGSSVDHNQDESQRSVGSEADPGDADLIVPAVDVRDHRPRKPGVFSRLWKRIRTFKSAWHIYFRQTVARPGLALASLYFTVISFGAITTGYAYTQCLSEAVLSAIRGVGSLFGLLATFVFPRLRDSVGLVRSGLFSMSLQFTCLLFCAAAVFAPGSPFFLLPRNSKPIPSMQYCALSHTTVAASCSVSSLAYPSATPKLRNFHVSKTTINVAQAATTSSQVLKSSSTVAVNATARASQNTSLPSGNTIPSVISPTKATGGNFSITLRPQNDSSSTEAPSSKYAQTFSHISIGLLLAGIVTSRLGLWMSDLTISQLFQETVAEQERGIVAGMQNSFNSILGLIMYFLVIALPKPEQFGLLVLMSVTAVGFGGLLYSSFAYKVRGHLFHTDKFKNCLGSSPPERMLVSDVDLEDEDEEEAMITDFDGVQFHLSNPDDDKSKLRLSIAMKFFADLKKYGADELLKKIYGDFMTSAEQGYDVSLLIDLTKLPAEEDQKEKLIRKFAMFKRNCFASVFEKYFDYQQAGSGGEKHAVINYRDDESMYVQAQDDRVTVIFSTVFKDDDDVIIGKVFMQAYLHSRMRARTTEFIKVLNRARPEPKTTEKKTITGKTFVRQ</sequence>
<dbReference type="Pfam" id="PF04045">
    <property type="entry name" value="P34-Arc"/>
    <property type="match status" value="1"/>
</dbReference>
<feature type="transmembrane region" description="Helical" evidence="13">
    <location>
        <begin position="592"/>
        <end position="616"/>
    </location>
</feature>
<dbReference type="GO" id="GO:0030041">
    <property type="term" value="P:actin filament polymerization"/>
    <property type="evidence" value="ECO:0007669"/>
    <property type="project" value="InterPro"/>
</dbReference>
<dbReference type="Pfam" id="PF06963">
    <property type="entry name" value="FPN1"/>
    <property type="match status" value="1"/>
</dbReference>
<reference evidence="14" key="1">
    <citation type="journal article" date="2023" name="G3 (Bethesda)">
        <title>Whole genome assembly and annotation of the endangered Caribbean coral Acropora cervicornis.</title>
        <authorList>
            <person name="Selwyn J.D."/>
            <person name="Vollmer S.V."/>
        </authorList>
    </citation>
    <scope>NUCLEOTIDE SEQUENCE</scope>
    <source>
        <strain evidence="14">K2</strain>
    </source>
</reference>
<dbReference type="InterPro" id="IPR036259">
    <property type="entry name" value="MFS_trans_sf"/>
</dbReference>
<name>A0AAD9QP66_ACRCE</name>
<keyword evidence="11" id="KW-0206">Cytoskeleton</keyword>
<keyword evidence="5" id="KW-0813">Transport</keyword>
<feature type="transmembrane region" description="Helical" evidence="13">
    <location>
        <begin position="147"/>
        <end position="165"/>
    </location>
</feature>
<dbReference type="PANTHER" id="PTHR11660:SF57">
    <property type="entry name" value="SOLUTE CARRIER FAMILY 40 MEMBER"/>
    <property type="match status" value="1"/>
</dbReference>
<evidence type="ECO:0000313" key="14">
    <source>
        <dbReference type="EMBL" id="KAK2564937.1"/>
    </source>
</evidence>
<keyword evidence="15" id="KW-1185">Reference proteome</keyword>
<dbReference type="GO" id="GO:0016020">
    <property type="term" value="C:membrane"/>
    <property type="evidence" value="ECO:0007669"/>
    <property type="project" value="UniProtKB-SubCell"/>
</dbReference>
<organism evidence="14 15">
    <name type="scientific">Acropora cervicornis</name>
    <name type="common">Staghorn coral</name>
    <dbReference type="NCBI Taxonomy" id="6130"/>
    <lineage>
        <taxon>Eukaryota</taxon>
        <taxon>Metazoa</taxon>
        <taxon>Cnidaria</taxon>
        <taxon>Anthozoa</taxon>
        <taxon>Hexacorallia</taxon>
        <taxon>Scleractinia</taxon>
        <taxon>Astrocoeniina</taxon>
        <taxon>Acroporidae</taxon>
        <taxon>Acropora</taxon>
    </lineage>
</organism>
<dbReference type="GO" id="GO:0034314">
    <property type="term" value="P:Arp2/3 complex-mediated actin nucleation"/>
    <property type="evidence" value="ECO:0007669"/>
    <property type="project" value="InterPro"/>
</dbReference>
<dbReference type="GO" id="GO:0005381">
    <property type="term" value="F:iron ion transmembrane transporter activity"/>
    <property type="evidence" value="ECO:0007669"/>
    <property type="project" value="InterPro"/>
</dbReference>
<dbReference type="GO" id="GO:0003779">
    <property type="term" value="F:actin binding"/>
    <property type="evidence" value="ECO:0007669"/>
    <property type="project" value="UniProtKB-KW"/>
</dbReference>
<keyword evidence="10" id="KW-0009">Actin-binding</keyword>
<evidence type="ECO:0000256" key="6">
    <source>
        <dbReference type="ARBA" id="ARBA00022490"/>
    </source>
</evidence>
<dbReference type="GO" id="GO:0005885">
    <property type="term" value="C:Arp2/3 protein complex"/>
    <property type="evidence" value="ECO:0007669"/>
    <property type="project" value="InterPro"/>
</dbReference>
<protein>
    <submittedName>
        <fullName evidence="14">Solute carrier family 40 protein member 1</fullName>
    </submittedName>
</protein>
<gene>
    <name evidence="14" type="ORF">P5673_011646</name>
</gene>
<keyword evidence="8 13" id="KW-1133">Transmembrane helix</keyword>
<feature type="transmembrane region" description="Helical" evidence="13">
    <location>
        <begin position="622"/>
        <end position="643"/>
    </location>
</feature>
<evidence type="ECO:0000256" key="9">
    <source>
        <dbReference type="ARBA" id="ARBA00023136"/>
    </source>
</evidence>
<feature type="transmembrane region" description="Helical" evidence="13">
    <location>
        <begin position="552"/>
        <end position="571"/>
    </location>
</feature>
<evidence type="ECO:0000256" key="8">
    <source>
        <dbReference type="ARBA" id="ARBA00022989"/>
    </source>
</evidence>
<feature type="transmembrane region" description="Helical" evidence="13">
    <location>
        <begin position="114"/>
        <end position="135"/>
    </location>
</feature>
<dbReference type="InterPro" id="IPR034666">
    <property type="entry name" value="ARPC2/4"/>
</dbReference>
<dbReference type="Gene3D" id="3.30.1460.20">
    <property type="match status" value="3"/>
</dbReference>
<dbReference type="InterPro" id="IPR007188">
    <property type="entry name" value="ARPC2"/>
</dbReference>
<accession>A0AAD9QP66</accession>
<dbReference type="SUPFAM" id="SSF103473">
    <property type="entry name" value="MFS general substrate transporter"/>
    <property type="match status" value="1"/>
</dbReference>
<feature type="transmembrane region" description="Helical" evidence="13">
    <location>
        <begin position="81"/>
        <end position="102"/>
    </location>
</feature>
<proteinExistence type="inferred from homology"/>
<evidence type="ECO:0000256" key="3">
    <source>
        <dbReference type="ARBA" id="ARBA00006279"/>
    </source>
</evidence>
<evidence type="ECO:0000256" key="11">
    <source>
        <dbReference type="ARBA" id="ARBA00023212"/>
    </source>
</evidence>
<dbReference type="InterPro" id="IPR009716">
    <property type="entry name" value="Ferroportin-1"/>
</dbReference>
<dbReference type="SUPFAM" id="SSF69645">
    <property type="entry name" value="Arp2/3 complex subunits"/>
    <property type="match status" value="2"/>
</dbReference>
<evidence type="ECO:0000313" key="15">
    <source>
        <dbReference type="Proteomes" id="UP001249851"/>
    </source>
</evidence>
<reference evidence="14" key="2">
    <citation type="journal article" date="2023" name="Science">
        <title>Genomic signatures of disease resistance in endangered staghorn corals.</title>
        <authorList>
            <person name="Vollmer S.V."/>
            <person name="Selwyn J.D."/>
            <person name="Despard B.A."/>
            <person name="Roesel C.L."/>
        </authorList>
    </citation>
    <scope>NUCLEOTIDE SEQUENCE</scope>
    <source>
        <strain evidence="14">K2</strain>
    </source>
</reference>
<feature type="transmembrane region" description="Helical" evidence="13">
    <location>
        <begin position="201"/>
        <end position="218"/>
    </location>
</feature>
<feature type="transmembrane region" description="Helical" evidence="13">
    <location>
        <begin position="407"/>
        <end position="427"/>
    </location>
</feature>
<comment type="similarity">
    <text evidence="3">Belongs to the ferroportin (FP) (TC 2.A.100) family. SLC40A subfamily.</text>
</comment>
<dbReference type="CDD" id="cd17480">
    <property type="entry name" value="MFS_SLC40A1_like"/>
    <property type="match status" value="1"/>
</dbReference>
<dbReference type="AlphaFoldDB" id="A0AAD9QP66"/>
<keyword evidence="9 13" id="KW-0472">Membrane</keyword>
<evidence type="ECO:0000256" key="7">
    <source>
        <dbReference type="ARBA" id="ARBA00022692"/>
    </source>
</evidence>
<comment type="subcellular location">
    <subcellularLocation>
        <location evidence="2">Cytoplasm</location>
        <location evidence="2">Cytoskeleton</location>
    </subcellularLocation>
    <subcellularLocation>
        <location evidence="1">Membrane</location>
        <topology evidence="1">Multi-pass membrane protein</topology>
    </subcellularLocation>
</comment>
<keyword evidence="7 13" id="KW-0812">Transmembrane</keyword>
<feature type="transmembrane region" description="Helical" evidence="13">
    <location>
        <begin position="366"/>
        <end position="386"/>
    </location>
</feature>
<evidence type="ECO:0000256" key="12">
    <source>
        <dbReference type="SAM" id="MobiDB-lite"/>
    </source>
</evidence>
<dbReference type="Proteomes" id="UP001249851">
    <property type="component" value="Unassembled WGS sequence"/>
</dbReference>
<comment type="caution">
    <text evidence="14">The sequence shown here is derived from an EMBL/GenBank/DDBJ whole genome shotgun (WGS) entry which is preliminary data.</text>
</comment>
<evidence type="ECO:0000256" key="1">
    <source>
        <dbReference type="ARBA" id="ARBA00004141"/>
    </source>
</evidence>
<evidence type="ECO:0000256" key="13">
    <source>
        <dbReference type="SAM" id="Phobius"/>
    </source>
</evidence>
<dbReference type="EMBL" id="JARQWQ010000021">
    <property type="protein sequence ID" value="KAK2564937.1"/>
    <property type="molecule type" value="Genomic_DNA"/>
</dbReference>
<evidence type="ECO:0000256" key="5">
    <source>
        <dbReference type="ARBA" id="ARBA00022448"/>
    </source>
</evidence>
<evidence type="ECO:0000256" key="10">
    <source>
        <dbReference type="ARBA" id="ARBA00023203"/>
    </source>
</evidence>
<keyword evidence="6" id="KW-0963">Cytoplasm</keyword>